<comment type="caution">
    <text evidence="1">The sequence shown here is derived from an EMBL/GenBank/DDBJ whole genome shotgun (WGS) entry which is preliminary data.</text>
</comment>
<proteinExistence type="predicted"/>
<accession>A0A8S9K732</accession>
<evidence type="ECO:0000313" key="1">
    <source>
        <dbReference type="EMBL" id="KAF2589448.1"/>
    </source>
</evidence>
<reference evidence="1" key="1">
    <citation type="submission" date="2019-12" db="EMBL/GenBank/DDBJ databases">
        <title>Genome sequencing and annotation of Brassica cretica.</title>
        <authorList>
            <person name="Studholme D.J."/>
            <person name="Sarris P.F."/>
        </authorList>
    </citation>
    <scope>NUCLEOTIDE SEQUENCE</scope>
    <source>
        <strain evidence="1">PFS-102/07</strain>
        <tissue evidence="1">Leaf</tissue>
    </source>
</reference>
<name>A0A8S9K732_BRACR</name>
<organism evidence="1">
    <name type="scientific">Brassica cretica</name>
    <name type="common">Mustard</name>
    <dbReference type="NCBI Taxonomy" id="69181"/>
    <lineage>
        <taxon>Eukaryota</taxon>
        <taxon>Viridiplantae</taxon>
        <taxon>Streptophyta</taxon>
        <taxon>Embryophyta</taxon>
        <taxon>Tracheophyta</taxon>
        <taxon>Spermatophyta</taxon>
        <taxon>Magnoliopsida</taxon>
        <taxon>eudicotyledons</taxon>
        <taxon>Gunneridae</taxon>
        <taxon>Pentapetalae</taxon>
        <taxon>rosids</taxon>
        <taxon>malvids</taxon>
        <taxon>Brassicales</taxon>
        <taxon>Brassicaceae</taxon>
        <taxon>Brassiceae</taxon>
        <taxon>Brassica</taxon>
    </lineage>
</organism>
<gene>
    <name evidence="1" type="ORF">F2Q70_00041934</name>
</gene>
<sequence length="211" mass="23468">MNEHSSIPPQPTDKTLNLEASLCLNGFKEAAFGVWRQKQAKHKLKRGNNTLCPFEVIRMTMSLVCLTGIENVAVALLQSVVAAAGMLHGHVRLAERIVIVSLQSEREMVHTEFANALFRIIVSSHFILNLVRPSLYTYTEGKHNSNQLNHQVLYSHYNYEHSSIPPQPTDKTLNLEASLCLNGFKEAGFASVETEASQAYVSLKMGVFVSV</sequence>
<dbReference type="EMBL" id="QGKY02000190">
    <property type="protein sequence ID" value="KAF2589448.1"/>
    <property type="molecule type" value="Genomic_DNA"/>
</dbReference>
<dbReference type="AlphaFoldDB" id="A0A8S9K732"/>
<protein>
    <submittedName>
        <fullName evidence="1">Uncharacterized protein</fullName>
    </submittedName>
</protein>